<comment type="caution">
    <text evidence="1">The sequence shown here is derived from an EMBL/GenBank/DDBJ whole genome shotgun (WGS) entry which is preliminary data.</text>
</comment>
<dbReference type="InterPro" id="IPR011990">
    <property type="entry name" value="TPR-like_helical_dom_sf"/>
</dbReference>
<reference evidence="1 2" key="1">
    <citation type="submission" date="2018-11" db="EMBL/GenBank/DDBJ databases">
        <title>Genomic Encyclopedia of Type Strains, Phase IV (KMG-IV): sequencing the most valuable type-strain genomes for metagenomic binning, comparative biology and taxonomic classification.</title>
        <authorList>
            <person name="Goeker M."/>
        </authorList>
    </citation>
    <scope>NUCLEOTIDE SEQUENCE [LARGE SCALE GENOMIC DNA]</scope>
    <source>
        <strain evidence="1 2">DSM 26537</strain>
    </source>
</reference>
<dbReference type="AlphaFoldDB" id="A0A3N1X7I6"/>
<evidence type="ECO:0000313" key="1">
    <source>
        <dbReference type="EMBL" id="ROR21928.1"/>
    </source>
</evidence>
<dbReference type="OrthoDB" id="1767083at2"/>
<dbReference type="EMBL" id="RJVG01000018">
    <property type="protein sequence ID" value="ROR21928.1"/>
    <property type="molecule type" value="Genomic_DNA"/>
</dbReference>
<protein>
    <recommendedName>
        <fullName evidence="3">Tetratricopeptide repeat protein</fullName>
    </recommendedName>
</protein>
<evidence type="ECO:0000313" key="2">
    <source>
        <dbReference type="Proteomes" id="UP000273083"/>
    </source>
</evidence>
<accession>A0A3N1X7I6</accession>
<gene>
    <name evidence="1" type="ORF">EDD66_1188</name>
</gene>
<keyword evidence="2" id="KW-1185">Reference proteome</keyword>
<dbReference type="Proteomes" id="UP000273083">
    <property type="component" value="Unassembled WGS sequence"/>
</dbReference>
<name>A0A3N1X7I6_9FIRM</name>
<sequence length="200" mass="22755">MPVILLCVIIFVVWLHYEISKSTKKDKEASNAFWEKESEANNTRKADLSDLNYIMIPMDKLPFHDAASEDITNLQEKIKDLSKQKIVNFTGLSNTDLKLKYGAPNLTILSTYDQNYTLLVRTLNSWASLLYDQNNLTDAMTILEFAVDCHSDIKNTYMLLGNIYKSMGDHTKIKELIGLADELNSLTKSGIIKELNTLLQ</sequence>
<dbReference type="RefSeq" id="WP_123610929.1">
    <property type="nucleotide sequence ID" value="NZ_RJVG01000018.1"/>
</dbReference>
<dbReference type="SUPFAM" id="SSF48452">
    <property type="entry name" value="TPR-like"/>
    <property type="match status" value="1"/>
</dbReference>
<organism evidence="1 2">
    <name type="scientific">Mobilisporobacter senegalensis</name>
    <dbReference type="NCBI Taxonomy" id="1329262"/>
    <lineage>
        <taxon>Bacteria</taxon>
        <taxon>Bacillati</taxon>
        <taxon>Bacillota</taxon>
        <taxon>Clostridia</taxon>
        <taxon>Lachnospirales</taxon>
        <taxon>Lachnospiraceae</taxon>
        <taxon>Mobilisporobacter</taxon>
    </lineage>
</organism>
<proteinExistence type="predicted"/>
<dbReference type="Gene3D" id="1.25.40.10">
    <property type="entry name" value="Tetratricopeptide repeat domain"/>
    <property type="match status" value="1"/>
</dbReference>
<evidence type="ECO:0008006" key="3">
    <source>
        <dbReference type="Google" id="ProtNLM"/>
    </source>
</evidence>